<evidence type="ECO:0000313" key="2">
    <source>
        <dbReference type="EMBL" id="MBP2066222.1"/>
    </source>
</evidence>
<sequence length="91" mass="9460">MMMMADLLGQALDALDVPADVPLGVHSATPFRAYETTLAPGSLLLLYTDGLTPGQSSEAVAGVRTLLAAGSRDNDGRGKTVWLELSTRDGA</sequence>
<organism evidence="2 3">
    <name type="scientific">Streptomyces iranensis</name>
    <dbReference type="NCBI Taxonomy" id="576784"/>
    <lineage>
        <taxon>Bacteria</taxon>
        <taxon>Bacillati</taxon>
        <taxon>Actinomycetota</taxon>
        <taxon>Actinomycetes</taxon>
        <taxon>Kitasatosporales</taxon>
        <taxon>Streptomycetaceae</taxon>
        <taxon>Streptomyces</taxon>
        <taxon>Streptomyces violaceusniger group</taxon>
    </lineage>
</organism>
<feature type="domain" description="PPM-type phosphatase" evidence="1">
    <location>
        <begin position="15"/>
        <end position="67"/>
    </location>
</feature>
<evidence type="ECO:0000313" key="3">
    <source>
        <dbReference type="Proteomes" id="UP000756710"/>
    </source>
</evidence>
<name>A0ABS4N2K7_9ACTN</name>
<dbReference type="Proteomes" id="UP000756710">
    <property type="component" value="Unassembled WGS sequence"/>
</dbReference>
<proteinExistence type="predicted"/>
<comment type="caution">
    <text evidence="2">The sequence shown here is derived from an EMBL/GenBank/DDBJ whole genome shotgun (WGS) entry which is preliminary data.</text>
</comment>
<accession>A0ABS4N2K7</accession>
<dbReference type="InterPro" id="IPR001932">
    <property type="entry name" value="PPM-type_phosphatase-like_dom"/>
</dbReference>
<keyword evidence="3" id="KW-1185">Reference proteome</keyword>
<reference evidence="2 3" key="1">
    <citation type="submission" date="2021-03" db="EMBL/GenBank/DDBJ databases">
        <title>Genomic Encyclopedia of Type Strains, Phase IV (KMG-IV): sequencing the most valuable type-strain genomes for metagenomic binning, comparative biology and taxonomic classification.</title>
        <authorList>
            <person name="Goeker M."/>
        </authorList>
    </citation>
    <scope>NUCLEOTIDE SEQUENCE [LARGE SCALE GENOMIC DNA]</scope>
    <source>
        <strain evidence="2 3">DSM 41954</strain>
    </source>
</reference>
<dbReference type="InterPro" id="IPR036457">
    <property type="entry name" value="PPM-type-like_dom_sf"/>
</dbReference>
<dbReference type="EMBL" id="JAGGLR010000023">
    <property type="protein sequence ID" value="MBP2066222.1"/>
    <property type="molecule type" value="Genomic_DNA"/>
</dbReference>
<protein>
    <recommendedName>
        <fullName evidence="1">PPM-type phosphatase domain-containing protein</fullName>
    </recommendedName>
</protein>
<dbReference type="Pfam" id="PF07228">
    <property type="entry name" value="SpoIIE"/>
    <property type="match status" value="1"/>
</dbReference>
<gene>
    <name evidence="2" type="ORF">J2Z30_007270</name>
</gene>
<evidence type="ECO:0000259" key="1">
    <source>
        <dbReference type="Pfam" id="PF07228"/>
    </source>
</evidence>
<dbReference type="Gene3D" id="3.60.40.10">
    <property type="entry name" value="PPM-type phosphatase domain"/>
    <property type="match status" value="1"/>
</dbReference>